<proteinExistence type="predicted"/>
<name>A0A9W9VQR0_9EURO</name>
<dbReference type="GeneID" id="81373759"/>
<comment type="caution">
    <text evidence="3">The sequence shown here is derived from an EMBL/GenBank/DDBJ whole genome shotgun (WGS) entry which is preliminary data.</text>
</comment>
<protein>
    <submittedName>
        <fullName evidence="3">Uncharacterized protein</fullName>
    </submittedName>
</protein>
<reference evidence="3" key="1">
    <citation type="submission" date="2022-12" db="EMBL/GenBank/DDBJ databases">
        <authorList>
            <person name="Petersen C."/>
        </authorList>
    </citation>
    <scope>NUCLEOTIDE SEQUENCE</scope>
    <source>
        <strain evidence="3">IBT 29677</strain>
    </source>
</reference>
<dbReference type="Proteomes" id="UP001147747">
    <property type="component" value="Unassembled WGS sequence"/>
</dbReference>
<dbReference type="RefSeq" id="XP_056485399.1">
    <property type="nucleotide sequence ID" value="XM_056634779.1"/>
</dbReference>
<reference evidence="3" key="2">
    <citation type="journal article" date="2023" name="IMA Fungus">
        <title>Comparative genomic study of the Penicillium genus elucidates a diverse pangenome and 15 lateral gene transfer events.</title>
        <authorList>
            <person name="Petersen C."/>
            <person name="Sorensen T."/>
            <person name="Nielsen M.R."/>
            <person name="Sondergaard T.E."/>
            <person name="Sorensen J.L."/>
            <person name="Fitzpatrick D.A."/>
            <person name="Frisvad J.C."/>
            <person name="Nielsen K.L."/>
        </authorList>
    </citation>
    <scope>NUCLEOTIDE SEQUENCE</scope>
    <source>
        <strain evidence="3">IBT 29677</strain>
    </source>
</reference>
<feature type="signal peptide" evidence="2">
    <location>
        <begin position="1"/>
        <end position="16"/>
    </location>
</feature>
<organism evidence="3 4">
    <name type="scientific">Penicillium cosmopolitanum</name>
    <dbReference type="NCBI Taxonomy" id="1131564"/>
    <lineage>
        <taxon>Eukaryota</taxon>
        <taxon>Fungi</taxon>
        <taxon>Dikarya</taxon>
        <taxon>Ascomycota</taxon>
        <taxon>Pezizomycotina</taxon>
        <taxon>Eurotiomycetes</taxon>
        <taxon>Eurotiomycetidae</taxon>
        <taxon>Eurotiales</taxon>
        <taxon>Aspergillaceae</taxon>
        <taxon>Penicillium</taxon>
    </lineage>
</organism>
<evidence type="ECO:0000256" key="1">
    <source>
        <dbReference type="SAM" id="MobiDB-lite"/>
    </source>
</evidence>
<keyword evidence="4" id="KW-1185">Reference proteome</keyword>
<evidence type="ECO:0000313" key="4">
    <source>
        <dbReference type="Proteomes" id="UP001147747"/>
    </source>
</evidence>
<accession>A0A9W9VQR0</accession>
<gene>
    <name evidence="3" type="ORF">N7509_010142</name>
</gene>
<evidence type="ECO:0000256" key="2">
    <source>
        <dbReference type="SAM" id="SignalP"/>
    </source>
</evidence>
<feature type="region of interest" description="Disordered" evidence="1">
    <location>
        <begin position="146"/>
        <end position="170"/>
    </location>
</feature>
<dbReference type="AlphaFoldDB" id="A0A9W9VQR0"/>
<feature type="chain" id="PRO_5040754087" evidence="2">
    <location>
        <begin position="17"/>
        <end position="170"/>
    </location>
</feature>
<sequence length="170" mass="18985">MWQLFVLLLWCSKVRSDWVLDVAAWKDVPDNVAGFKPRPNMSMTFDSDWVIDFVLPKPNASDGAKDKESRRPEGPEMVAFHIEQNKVDSSSSACGSILHELGNLIPIALENVMNSLYRPINPAKARPGFSTDYISDKAKQFGSRFADYNPFTTTPGGGARTDYDNEFPPP</sequence>
<keyword evidence="2" id="KW-0732">Signal</keyword>
<dbReference type="EMBL" id="JAPZBU010000009">
    <property type="protein sequence ID" value="KAJ5387601.1"/>
    <property type="molecule type" value="Genomic_DNA"/>
</dbReference>
<evidence type="ECO:0000313" key="3">
    <source>
        <dbReference type="EMBL" id="KAJ5387601.1"/>
    </source>
</evidence>